<sequence>MALHPQVDLENGLVIRLMTDAELSAAAQVGLPDQETLGTLSRSVSRMHQCAVVKVTTSEGVPRGLT</sequence>
<proteinExistence type="predicted"/>
<accession>A0A1G8H0P4</accession>
<dbReference type="OrthoDB" id="3698152at2"/>
<organism evidence="1 2">
    <name type="scientific">Sinosporangium album</name>
    <dbReference type="NCBI Taxonomy" id="504805"/>
    <lineage>
        <taxon>Bacteria</taxon>
        <taxon>Bacillati</taxon>
        <taxon>Actinomycetota</taxon>
        <taxon>Actinomycetes</taxon>
        <taxon>Streptosporangiales</taxon>
        <taxon>Streptosporangiaceae</taxon>
        <taxon>Sinosporangium</taxon>
    </lineage>
</organism>
<dbReference type="Proteomes" id="UP000198923">
    <property type="component" value="Unassembled WGS sequence"/>
</dbReference>
<dbReference type="EMBL" id="FNCN01000030">
    <property type="protein sequence ID" value="SDI00252.1"/>
    <property type="molecule type" value="Genomic_DNA"/>
</dbReference>
<protein>
    <submittedName>
        <fullName evidence="1">Uncharacterized protein</fullName>
    </submittedName>
</protein>
<keyword evidence="2" id="KW-1185">Reference proteome</keyword>
<evidence type="ECO:0000313" key="2">
    <source>
        <dbReference type="Proteomes" id="UP000198923"/>
    </source>
</evidence>
<gene>
    <name evidence="1" type="ORF">SAMN05421505_1309</name>
</gene>
<reference evidence="1 2" key="1">
    <citation type="submission" date="2016-10" db="EMBL/GenBank/DDBJ databases">
        <authorList>
            <person name="de Groot N.N."/>
        </authorList>
    </citation>
    <scope>NUCLEOTIDE SEQUENCE [LARGE SCALE GENOMIC DNA]</scope>
    <source>
        <strain evidence="1 2">CPCC 201354</strain>
    </source>
</reference>
<evidence type="ECO:0000313" key="1">
    <source>
        <dbReference type="EMBL" id="SDI00252.1"/>
    </source>
</evidence>
<dbReference type="RefSeq" id="WP_143020411.1">
    <property type="nucleotide sequence ID" value="NZ_FNCN01000030.1"/>
</dbReference>
<name>A0A1G8H0P4_9ACTN</name>
<dbReference type="AlphaFoldDB" id="A0A1G8H0P4"/>